<dbReference type="InterPro" id="IPR011992">
    <property type="entry name" value="EF-hand-dom_pair"/>
</dbReference>
<organism evidence="3 4">
    <name type="scientific">Paramuricea clavata</name>
    <name type="common">Red gorgonian</name>
    <name type="synonym">Violescent sea-whip</name>
    <dbReference type="NCBI Taxonomy" id="317549"/>
    <lineage>
        <taxon>Eukaryota</taxon>
        <taxon>Metazoa</taxon>
        <taxon>Cnidaria</taxon>
        <taxon>Anthozoa</taxon>
        <taxon>Octocorallia</taxon>
        <taxon>Malacalcyonacea</taxon>
        <taxon>Plexauridae</taxon>
        <taxon>Paramuricea</taxon>
    </lineage>
</organism>
<feature type="region of interest" description="Disordered" evidence="1">
    <location>
        <begin position="128"/>
        <end position="180"/>
    </location>
</feature>
<evidence type="ECO:0000256" key="1">
    <source>
        <dbReference type="SAM" id="MobiDB-lite"/>
    </source>
</evidence>
<dbReference type="InterPro" id="IPR057953">
    <property type="entry name" value="SAPC2_N"/>
</dbReference>
<comment type="caution">
    <text evidence="3">The sequence shown here is derived from an EMBL/GenBank/DDBJ whole genome shotgun (WGS) entry which is preliminary data.</text>
</comment>
<feature type="non-terminal residue" evidence="3">
    <location>
        <position position="407"/>
    </location>
</feature>
<dbReference type="EMBL" id="CACRXK020005724">
    <property type="protein sequence ID" value="CAB4007194.1"/>
    <property type="molecule type" value="Genomic_DNA"/>
</dbReference>
<dbReference type="Pfam" id="PF25825">
    <property type="entry name" value="SAPC2_N"/>
    <property type="match status" value="1"/>
</dbReference>
<dbReference type="OrthoDB" id="10035013at2759"/>
<name>A0A6S7HP97_PARCT</name>
<protein>
    <recommendedName>
        <fullName evidence="2">Suppressor APC domain-containing protein</fullName>
    </recommendedName>
</protein>
<dbReference type="AlphaFoldDB" id="A0A6S7HP97"/>
<gene>
    <name evidence="3" type="ORF">PACLA_8A055545</name>
</gene>
<evidence type="ECO:0000313" key="4">
    <source>
        <dbReference type="Proteomes" id="UP001152795"/>
    </source>
</evidence>
<feature type="region of interest" description="Disordered" evidence="1">
    <location>
        <begin position="273"/>
        <end position="294"/>
    </location>
</feature>
<sequence>MTMESVETRKLGKHLFIFEKGKAKNPNGKAKGRTLITSCQTDTDNRLPPEFVNYMRTLFDILDANNSGFVRLSDIEACWGQQNGDSTSQGTGVLQQLRKVTPANGFLSFDRLCRGFGQALRSNESISIPNGSARASYESRKSSKVERNSESRPAPKYQSALNGTPTGQRDPVSAVQVDKQGETEVAERFGEFYKTNGIRESAVLNPNSEIGLNHLRKPGHAKRHKSVGTSESEENVKSSFAVNNSYERKHRSRPISTGPFNQPREEVLHVPFSQANSSKSGKIDQNPDPELCKTDTVFIRKPDVRKRPKSMLPFSEQKQPVDLSVAKKKGGILEGIQKTDKKAVIDKLKQWRNDELKTNCSRDKNSVATTKDFHRVTQGYQSDNEGGYCRQRRALAPVCYSGNEADF</sequence>
<accession>A0A6S7HP97</accession>
<dbReference type="SUPFAM" id="SSF47473">
    <property type="entry name" value="EF-hand"/>
    <property type="match status" value="1"/>
</dbReference>
<keyword evidence="4" id="KW-1185">Reference proteome</keyword>
<reference evidence="3" key="1">
    <citation type="submission" date="2020-04" db="EMBL/GenBank/DDBJ databases">
        <authorList>
            <person name="Alioto T."/>
            <person name="Alioto T."/>
            <person name="Gomez Garrido J."/>
        </authorList>
    </citation>
    <scope>NUCLEOTIDE SEQUENCE</scope>
    <source>
        <strain evidence="3">A484AB</strain>
    </source>
</reference>
<feature type="domain" description="Suppressor APC" evidence="2">
    <location>
        <begin position="47"/>
        <end position="124"/>
    </location>
</feature>
<proteinExistence type="predicted"/>
<dbReference type="PANTHER" id="PTHR14907">
    <property type="entry name" value="FI14130P"/>
    <property type="match status" value="1"/>
</dbReference>
<feature type="compositionally biased region" description="Basic and acidic residues" evidence="1">
    <location>
        <begin position="137"/>
        <end position="150"/>
    </location>
</feature>
<feature type="compositionally biased region" description="Basic residues" evidence="1">
    <location>
        <begin position="214"/>
        <end position="226"/>
    </location>
</feature>
<dbReference type="PANTHER" id="PTHR14907:SF4">
    <property type="entry name" value="SUPPRESSOR APC DOMAIN-CONTAINING PROTEIN 1"/>
    <property type="match status" value="1"/>
</dbReference>
<evidence type="ECO:0000259" key="2">
    <source>
        <dbReference type="Pfam" id="PF25825"/>
    </source>
</evidence>
<feature type="region of interest" description="Disordered" evidence="1">
    <location>
        <begin position="210"/>
        <end position="237"/>
    </location>
</feature>
<dbReference type="InterPro" id="IPR026828">
    <property type="entry name" value="SAPC2_1/2"/>
</dbReference>
<dbReference type="Proteomes" id="UP001152795">
    <property type="component" value="Unassembled WGS sequence"/>
</dbReference>
<evidence type="ECO:0000313" key="3">
    <source>
        <dbReference type="EMBL" id="CAB4007194.1"/>
    </source>
</evidence>